<comment type="cofactor">
    <cofactor evidence="1">
        <name>Fe(2+)</name>
        <dbReference type="ChEBI" id="CHEBI:29033"/>
    </cofactor>
</comment>
<dbReference type="PROSITE" id="PS51471">
    <property type="entry name" value="FE2OG_OXY"/>
    <property type="match status" value="1"/>
</dbReference>
<evidence type="ECO:0000313" key="12">
    <source>
        <dbReference type="EMBL" id="AQX17750.1"/>
    </source>
</evidence>
<dbReference type="GO" id="GO:0005791">
    <property type="term" value="C:rough endoplasmic reticulum"/>
    <property type="evidence" value="ECO:0007669"/>
    <property type="project" value="UniProtKB-SubCell"/>
</dbReference>
<dbReference type="PANTHER" id="PTHR10730">
    <property type="entry name" value="PROCOLLAGEN-LYSINE,2-OXOGLUTARATE 5-DIOXYGENASE/GLYCOSYLTRANSFERASE 25 FAMILY MEMBER"/>
    <property type="match status" value="1"/>
</dbReference>
<evidence type="ECO:0000256" key="4">
    <source>
        <dbReference type="ARBA" id="ARBA00004427"/>
    </source>
</evidence>
<evidence type="ECO:0000259" key="11">
    <source>
        <dbReference type="PROSITE" id="PS51471"/>
    </source>
</evidence>
<keyword evidence="5" id="KW-0479">Metal-binding</keyword>
<organism evidence="12">
    <name type="scientific">Euplokamis dunlapae</name>
    <dbReference type="NCBI Taxonomy" id="1403701"/>
    <lineage>
        <taxon>Eukaryota</taxon>
        <taxon>Metazoa</taxon>
        <taxon>Ctenophora</taxon>
        <taxon>Tentaculata</taxon>
        <taxon>Cydippida</taxon>
        <taxon>Euplokamidae</taxon>
        <taxon>Euplokamis</taxon>
    </lineage>
</organism>
<evidence type="ECO:0000256" key="3">
    <source>
        <dbReference type="ARBA" id="ARBA00004367"/>
    </source>
</evidence>
<proteinExistence type="evidence at transcript level"/>
<dbReference type="GO" id="GO:0005789">
    <property type="term" value="C:endoplasmic reticulum membrane"/>
    <property type="evidence" value="ECO:0007669"/>
    <property type="project" value="UniProtKB-SubCell"/>
</dbReference>
<dbReference type="GO" id="GO:0008475">
    <property type="term" value="F:procollagen-lysine 5-dioxygenase activity"/>
    <property type="evidence" value="ECO:0007669"/>
    <property type="project" value="UniProtKB-EC"/>
</dbReference>
<feature type="domain" description="Fe2OG dioxygenase" evidence="11">
    <location>
        <begin position="665"/>
        <end position="758"/>
    </location>
</feature>
<accession>A0A1S6WN58</accession>
<reference evidence="12" key="1">
    <citation type="submission" date="2016-09" db="EMBL/GenBank/DDBJ databases">
        <title>Transcriptomic survey across the phylum Ctenophora.</title>
        <authorList>
            <person name="Francis W.R."/>
            <person name="Haddock S.H.D."/>
        </authorList>
    </citation>
    <scope>NUCLEOTIDE SEQUENCE</scope>
    <source>
        <strain evidence="12">V3144D2</strain>
    </source>
</reference>
<dbReference type="PANTHER" id="PTHR10730:SF45">
    <property type="entry name" value="PROCOLLAGEN-LYSINE,2-OXOGLUTARATE 5-DIOXYGENASE"/>
    <property type="match status" value="1"/>
</dbReference>
<evidence type="ECO:0000256" key="10">
    <source>
        <dbReference type="SAM" id="SignalP"/>
    </source>
</evidence>
<dbReference type="GO" id="GO:0005506">
    <property type="term" value="F:iron ion binding"/>
    <property type="evidence" value="ECO:0007669"/>
    <property type="project" value="InterPro"/>
</dbReference>
<dbReference type="EMBL" id="KX853881">
    <property type="protein sequence ID" value="AQX17750.1"/>
    <property type="molecule type" value="mRNA"/>
</dbReference>
<dbReference type="SMART" id="SM00702">
    <property type="entry name" value="P4Hc"/>
    <property type="match status" value="1"/>
</dbReference>
<evidence type="ECO:0000256" key="6">
    <source>
        <dbReference type="ARBA" id="ARBA00022964"/>
    </source>
</evidence>
<keyword evidence="10" id="KW-0732">Signal</keyword>
<protein>
    <submittedName>
        <fullName evidence="12">Procollagen-lysine 5-dioxygenase</fullName>
        <ecNumber evidence="12">1.14.11.4</ecNumber>
    </submittedName>
</protein>
<dbReference type="InterPro" id="IPR006620">
    <property type="entry name" value="Pro_4_hyd_alph"/>
</dbReference>
<evidence type="ECO:0000256" key="5">
    <source>
        <dbReference type="ARBA" id="ARBA00022723"/>
    </source>
</evidence>
<feature type="signal peptide" evidence="10">
    <location>
        <begin position="1"/>
        <end position="15"/>
    </location>
</feature>
<dbReference type="InterPro" id="IPR005123">
    <property type="entry name" value="Oxoglu/Fe-dep_dioxygenase_dom"/>
</dbReference>
<evidence type="ECO:0000256" key="7">
    <source>
        <dbReference type="ARBA" id="ARBA00023002"/>
    </source>
</evidence>
<keyword evidence="7 12" id="KW-0560">Oxidoreductase</keyword>
<dbReference type="Pfam" id="PF25342">
    <property type="entry name" value="GT_PLOD"/>
    <property type="match status" value="1"/>
</dbReference>
<comment type="cofactor">
    <cofactor evidence="2">
        <name>L-ascorbate</name>
        <dbReference type="ChEBI" id="CHEBI:38290"/>
    </cofactor>
</comment>
<keyword evidence="9" id="KW-0472">Membrane</keyword>
<evidence type="ECO:0000256" key="9">
    <source>
        <dbReference type="ARBA" id="ARBA00023136"/>
    </source>
</evidence>
<dbReference type="EC" id="1.14.11.4" evidence="12"/>
<name>A0A1S6WN58_9METZ</name>
<dbReference type="InterPro" id="IPR050757">
    <property type="entry name" value="Collagen_mod_GT25"/>
</dbReference>
<evidence type="ECO:0000256" key="2">
    <source>
        <dbReference type="ARBA" id="ARBA00001961"/>
    </source>
</evidence>
<sequence>MKALFLFALLSTVLSEQVVEITNDVDEVEDSVEVVVETNDVSDKLLIFTVASEANDAYNRFVRSLRVNNLDDKLTTLGMNQKWLGGQMDIGEGGGYKVNLLKAALEPFKDDTDTIIMFTDSYDVIFVAGKDEIVKKFKETGSNIVISAEDLIWPDLSLKSKYPMVKKGKRFLCSGAIIGYAASFWNLVNYKDTVSNTEDDQLFYTHAYIDPDFREANKISLDSEAKIFQNLNGASEEMQMGFGSRRMTNTVYGSMPSVLHGNGPSKIELNRISNYYPAVFDPTVGTYGLCEVCSEHNLGINETKPEELPVIVTALFVTERTPFIDQFINRTLTLNYTRARWHVRVYNMIEEHDGHIQELLNYHTVNAPGPSFASVDFKHPKDLEDLELMKIFDSGLAECVSVDCDWYFAIESVVTLTEPNVLMDLMNYNVSVITTQLSQVGQYWSNFWGQINNEGFYRRSSDYFQVVERKRRSLWNVPFISSFVGVRKDTIAKGVKYSNNKYSDSNYDVAFARNIREKNVFMYCANLKQHGHLKRMDNYTNLHVHNDLWQIFVNPEDWKVNYIHTDYAQYLKKQRKDFPQPCPDVYQFPLVSERFSWHLIHELESIENVWSGGKNTDGRLAGGYEHVPTVDVHFTQINFQQEWLKILADYIIPMQMRVFEGYKSKSEAYLSFVVKYSMNGQKKLVPHHDASTFTTNTALNRAHIDYTGGGSYFIRQNCGVEDVRIGWTLIHPGRLSHYHSGKEITNGTRYILVSFNDP</sequence>
<dbReference type="GO" id="GO:0031418">
    <property type="term" value="F:L-ascorbic acid binding"/>
    <property type="evidence" value="ECO:0007669"/>
    <property type="project" value="InterPro"/>
</dbReference>
<evidence type="ECO:0000256" key="1">
    <source>
        <dbReference type="ARBA" id="ARBA00001954"/>
    </source>
</evidence>
<dbReference type="InterPro" id="IPR057589">
    <property type="entry name" value="GT_PLOD"/>
</dbReference>
<dbReference type="PROSITE" id="PS01325">
    <property type="entry name" value="LYS_HYDROXYLASE"/>
    <property type="match status" value="1"/>
</dbReference>
<feature type="chain" id="PRO_5013294989" evidence="10">
    <location>
        <begin position="16"/>
        <end position="758"/>
    </location>
</feature>
<dbReference type="InterPro" id="IPR001006">
    <property type="entry name" value="Procol_lys_dOase"/>
</dbReference>
<evidence type="ECO:0000256" key="8">
    <source>
        <dbReference type="ARBA" id="ARBA00023004"/>
    </source>
</evidence>
<comment type="subcellular location">
    <subcellularLocation>
        <location evidence="3">Endoplasmic reticulum membrane</location>
        <topology evidence="3">Peripheral membrane protein</topology>
        <orientation evidence="3">Lumenal side</orientation>
    </subcellularLocation>
    <subcellularLocation>
        <location evidence="4">Rough endoplasmic reticulum</location>
    </subcellularLocation>
</comment>
<keyword evidence="8" id="KW-0408">Iron</keyword>
<keyword evidence="6 12" id="KW-0223">Dioxygenase</keyword>
<dbReference type="AlphaFoldDB" id="A0A1S6WN58"/>